<sequence length="95" mass="10511">MMVDAKSILTRPNYQAELAVQTSLKESIKVQYLALILKYIVEFSDNRHTPSNTGTTRPDLVRGNPSTLPEPIRPVQSALRTVGDLLEVQPLPNPG</sequence>
<dbReference type="EMBL" id="JBAGLP010000077">
    <property type="protein sequence ID" value="MEG3613550.1"/>
    <property type="molecule type" value="Genomic_DNA"/>
</dbReference>
<feature type="non-terminal residue" evidence="2">
    <location>
        <position position="95"/>
    </location>
</feature>
<gene>
    <name evidence="2" type="ORF">V5O49_00250</name>
</gene>
<reference evidence="2" key="1">
    <citation type="journal article" date="2024" name="Antonie Van Leeuwenhoek">
        <title>Isoptericola haloaureus sp. nov., a dimorphic actinobacterium isolated from mangrove sediments of southeast India, implicating biosaline agricultural significance through nitrogen fixation and salt tolerance genes.</title>
        <authorList>
            <person name="Prathaban M."/>
            <person name="Prathiviraj R."/>
            <person name="Ravichandran M."/>
            <person name="Natarajan S.D."/>
            <person name="Sobanaa M."/>
            <person name="Hari Krishna Kumar S."/>
            <person name="Chandrasekar V."/>
            <person name="Selvin J."/>
        </authorList>
    </citation>
    <scope>NUCLEOTIDE SEQUENCE</scope>
    <source>
        <strain evidence="2">MP1014</strain>
    </source>
</reference>
<comment type="caution">
    <text evidence="2">The sequence shown here is derived from an EMBL/GenBank/DDBJ whole genome shotgun (WGS) entry which is preliminary data.</text>
</comment>
<protein>
    <submittedName>
        <fullName evidence="2">Uncharacterized protein</fullName>
    </submittedName>
</protein>
<organism evidence="2 3">
    <name type="scientific">Isoptericola haloaureus</name>
    <dbReference type="NCBI Taxonomy" id="1542902"/>
    <lineage>
        <taxon>Bacteria</taxon>
        <taxon>Bacillati</taxon>
        <taxon>Actinomycetota</taxon>
        <taxon>Actinomycetes</taxon>
        <taxon>Micrococcales</taxon>
        <taxon>Promicromonosporaceae</taxon>
        <taxon>Isoptericola</taxon>
    </lineage>
</organism>
<reference evidence="2" key="2">
    <citation type="submission" date="2024-02" db="EMBL/GenBank/DDBJ databases">
        <authorList>
            <person name="Prathaban M."/>
            <person name="Mythili R."/>
            <person name="Sharmila Devi N."/>
            <person name="Sobanaa M."/>
            <person name="Prathiviraj R."/>
            <person name="Selvin J."/>
        </authorList>
    </citation>
    <scope>NUCLEOTIDE SEQUENCE</scope>
    <source>
        <strain evidence="2">MP1014</strain>
    </source>
</reference>
<dbReference type="RefSeq" id="WP_332900463.1">
    <property type="nucleotide sequence ID" value="NZ_JBAGLP010000077.1"/>
</dbReference>
<proteinExistence type="predicted"/>
<accession>A0ABU7Z2R5</accession>
<evidence type="ECO:0000313" key="2">
    <source>
        <dbReference type="EMBL" id="MEG3613550.1"/>
    </source>
</evidence>
<keyword evidence="3" id="KW-1185">Reference proteome</keyword>
<dbReference type="Proteomes" id="UP001310387">
    <property type="component" value="Unassembled WGS sequence"/>
</dbReference>
<evidence type="ECO:0000313" key="3">
    <source>
        <dbReference type="Proteomes" id="UP001310387"/>
    </source>
</evidence>
<feature type="region of interest" description="Disordered" evidence="1">
    <location>
        <begin position="46"/>
        <end position="72"/>
    </location>
</feature>
<evidence type="ECO:0000256" key="1">
    <source>
        <dbReference type="SAM" id="MobiDB-lite"/>
    </source>
</evidence>
<name>A0ABU7Z2R5_9MICO</name>